<evidence type="ECO:0000313" key="4">
    <source>
        <dbReference type="EMBL" id="MDH5159900.1"/>
    </source>
</evidence>
<comment type="caution">
    <text evidence="4">The sequence shown here is derived from an EMBL/GenBank/DDBJ whole genome shotgun (WGS) entry which is preliminary data.</text>
</comment>
<dbReference type="Pfam" id="PF00011">
    <property type="entry name" value="HSP20"/>
    <property type="match status" value="1"/>
</dbReference>
<dbReference type="CDD" id="cd06464">
    <property type="entry name" value="ACD_sHsps-like"/>
    <property type="match status" value="1"/>
</dbReference>
<organism evidence="4 5">
    <name type="scientific">Heyndrickxia oleronia</name>
    <dbReference type="NCBI Taxonomy" id="38875"/>
    <lineage>
        <taxon>Bacteria</taxon>
        <taxon>Bacillati</taxon>
        <taxon>Bacillota</taxon>
        <taxon>Bacilli</taxon>
        <taxon>Bacillales</taxon>
        <taxon>Bacillaceae</taxon>
        <taxon>Heyndrickxia</taxon>
    </lineage>
</organism>
<proteinExistence type="inferred from homology"/>
<dbReference type="Proteomes" id="UP001159179">
    <property type="component" value="Unassembled WGS sequence"/>
</dbReference>
<dbReference type="InterPro" id="IPR008978">
    <property type="entry name" value="HSP20-like_chaperone"/>
</dbReference>
<dbReference type="EMBL" id="JAROYP010000001">
    <property type="protein sequence ID" value="MDH5159900.1"/>
    <property type="molecule type" value="Genomic_DNA"/>
</dbReference>
<gene>
    <name evidence="4" type="ORF">P5X88_03070</name>
</gene>
<dbReference type="AlphaFoldDB" id="A0AAW6SRL8"/>
<reference evidence="4" key="1">
    <citation type="submission" date="2023-03" db="EMBL/GenBank/DDBJ databases">
        <title>Bacterial isolates from washroom surfaces on a university campus.</title>
        <authorList>
            <person name="Holman D.B."/>
            <person name="Gzyl K.E."/>
            <person name="Taheri A.E."/>
        </authorList>
    </citation>
    <scope>NUCLEOTIDE SEQUENCE</scope>
    <source>
        <strain evidence="4">RD03</strain>
    </source>
</reference>
<dbReference type="InterPro" id="IPR031107">
    <property type="entry name" value="Small_HSP"/>
</dbReference>
<sequence length="156" mass="17993">MTEKLPEEPKKGLFHEPFQDFFRSMNELFQERPVKGFLQSIDDFFSSPFPISGFPIDLTELDDKYIITAKLSGIKKDQIDIGIFPKYITITVENNEKVTKEDQSQNVFFNKSSIQRSSKTIPFPQPIIEDKVKATYEDGLLTIKVPKVKGKRLTIE</sequence>
<name>A0AAW6SRL8_9BACI</name>
<evidence type="ECO:0000313" key="5">
    <source>
        <dbReference type="Proteomes" id="UP001159179"/>
    </source>
</evidence>
<feature type="domain" description="SHSP" evidence="3">
    <location>
        <begin position="47"/>
        <end position="156"/>
    </location>
</feature>
<dbReference type="InterPro" id="IPR002068">
    <property type="entry name" value="A-crystallin/Hsp20_dom"/>
</dbReference>
<dbReference type="PANTHER" id="PTHR11527">
    <property type="entry name" value="HEAT-SHOCK PROTEIN 20 FAMILY MEMBER"/>
    <property type="match status" value="1"/>
</dbReference>
<protein>
    <submittedName>
        <fullName evidence="4">Hsp20/alpha crystallin family protein</fullName>
    </submittedName>
</protein>
<dbReference type="Gene3D" id="2.60.40.790">
    <property type="match status" value="1"/>
</dbReference>
<evidence type="ECO:0000256" key="2">
    <source>
        <dbReference type="RuleBase" id="RU003616"/>
    </source>
</evidence>
<dbReference type="RefSeq" id="WP_251337158.1">
    <property type="nucleotide sequence ID" value="NZ_JAMATW010000001.1"/>
</dbReference>
<accession>A0AAW6SRL8</accession>
<evidence type="ECO:0000259" key="3">
    <source>
        <dbReference type="PROSITE" id="PS01031"/>
    </source>
</evidence>
<evidence type="ECO:0000256" key="1">
    <source>
        <dbReference type="PROSITE-ProRule" id="PRU00285"/>
    </source>
</evidence>
<dbReference type="SUPFAM" id="SSF49764">
    <property type="entry name" value="HSP20-like chaperones"/>
    <property type="match status" value="1"/>
</dbReference>
<comment type="similarity">
    <text evidence="1 2">Belongs to the small heat shock protein (HSP20) family.</text>
</comment>
<dbReference type="PROSITE" id="PS01031">
    <property type="entry name" value="SHSP"/>
    <property type="match status" value="1"/>
</dbReference>